<proteinExistence type="predicted"/>
<protein>
    <recommendedName>
        <fullName evidence="3">Zinc finger GRF-type domain-containing protein</fullName>
    </recommendedName>
</protein>
<dbReference type="AlphaFoldDB" id="A0A444Z5W9"/>
<evidence type="ECO:0000313" key="2">
    <source>
        <dbReference type="Proteomes" id="UP000289738"/>
    </source>
</evidence>
<evidence type="ECO:0008006" key="3">
    <source>
        <dbReference type="Google" id="ProtNLM"/>
    </source>
</evidence>
<organism evidence="1 2">
    <name type="scientific">Arachis hypogaea</name>
    <name type="common">Peanut</name>
    <dbReference type="NCBI Taxonomy" id="3818"/>
    <lineage>
        <taxon>Eukaryota</taxon>
        <taxon>Viridiplantae</taxon>
        <taxon>Streptophyta</taxon>
        <taxon>Embryophyta</taxon>
        <taxon>Tracheophyta</taxon>
        <taxon>Spermatophyta</taxon>
        <taxon>Magnoliopsida</taxon>
        <taxon>eudicotyledons</taxon>
        <taxon>Gunneridae</taxon>
        <taxon>Pentapetalae</taxon>
        <taxon>rosids</taxon>
        <taxon>fabids</taxon>
        <taxon>Fabales</taxon>
        <taxon>Fabaceae</taxon>
        <taxon>Papilionoideae</taxon>
        <taxon>50 kb inversion clade</taxon>
        <taxon>dalbergioids sensu lato</taxon>
        <taxon>Dalbergieae</taxon>
        <taxon>Pterocarpus clade</taxon>
        <taxon>Arachis</taxon>
    </lineage>
</organism>
<name>A0A444Z5W9_ARAHY</name>
<comment type="caution">
    <text evidence="1">The sequence shown here is derived from an EMBL/GenBank/DDBJ whole genome shotgun (WGS) entry which is preliminary data.</text>
</comment>
<reference evidence="1 2" key="1">
    <citation type="submission" date="2019-01" db="EMBL/GenBank/DDBJ databases">
        <title>Sequencing of cultivated peanut Arachis hypogaea provides insights into genome evolution and oil improvement.</title>
        <authorList>
            <person name="Chen X."/>
        </authorList>
    </citation>
    <scope>NUCLEOTIDE SEQUENCE [LARGE SCALE GENOMIC DNA]</scope>
    <source>
        <strain evidence="2">cv. Fuhuasheng</strain>
        <tissue evidence="1">Leaves</tissue>
    </source>
</reference>
<accession>A0A444Z5W9</accession>
<dbReference type="Proteomes" id="UP000289738">
    <property type="component" value="Chromosome B05"/>
</dbReference>
<sequence>MHGWVSEWCDCGSRPVLKWSGIEMHPNKLVFGCPNYNSSALTPCELFIWANSVHDEVPIKADEENEKDEMKMNFS</sequence>
<dbReference type="EMBL" id="SDMP01000015">
    <property type="protein sequence ID" value="RYR09566.1"/>
    <property type="molecule type" value="Genomic_DNA"/>
</dbReference>
<keyword evidence="2" id="KW-1185">Reference proteome</keyword>
<evidence type="ECO:0000313" key="1">
    <source>
        <dbReference type="EMBL" id="RYR09566.1"/>
    </source>
</evidence>
<gene>
    <name evidence="1" type="ORF">Ahy_B05g077933</name>
</gene>